<protein>
    <recommendedName>
        <fullName evidence="3">Coenzyme Q-binding protein COQ10 START domain-containing protein</fullName>
    </recommendedName>
</protein>
<gene>
    <name evidence="4" type="ORF">IB647_08080</name>
</gene>
<reference evidence="4 5" key="1">
    <citation type="submission" date="2020-09" db="EMBL/GenBank/DDBJ databases">
        <title>Development of specific Francisella tularensis PCR assay based on in-depth characterization of family Francisellaceae.</title>
        <authorList>
            <person name="Ohrman C."/>
            <person name="Sahl J."/>
            <person name="Sjodin A."/>
            <person name="Uneklint I."/>
            <person name="Ballard R."/>
            <person name="Karlsson L."/>
            <person name="Mcdonough R."/>
            <person name="Sundell D."/>
            <person name="Soria K."/>
            <person name="Brindeflk B."/>
            <person name="Vallesi A."/>
            <person name="Ramirez-Paredes J.G."/>
            <person name="Colquhoun D."/>
            <person name="Myrtennas K."/>
            <person name="Birdsell D."/>
            <person name="Johansson A."/>
            <person name="Wagner D."/>
            <person name="Forsman M."/>
        </authorList>
    </citation>
    <scope>NUCLEOTIDE SEQUENCE [LARGE SCALE GENOMIC DNA]</scope>
    <source>
        <strain evidence="4 5">FSC1140</strain>
    </source>
</reference>
<dbReference type="Proteomes" id="UP000701999">
    <property type="component" value="Unassembled WGS sequence"/>
</dbReference>
<dbReference type="Gene3D" id="3.30.530.20">
    <property type="match status" value="1"/>
</dbReference>
<organism evidence="4 5">
    <name type="scientific">Francisella noatunensis</name>
    <dbReference type="NCBI Taxonomy" id="657445"/>
    <lineage>
        <taxon>Bacteria</taxon>
        <taxon>Pseudomonadati</taxon>
        <taxon>Pseudomonadota</taxon>
        <taxon>Gammaproteobacteria</taxon>
        <taxon>Thiotrichales</taxon>
        <taxon>Francisellaceae</taxon>
        <taxon>Francisella</taxon>
    </lineage>
</organism>
<comment type="similarity">
    <text evidence="1">Belongs to the ribosome association toxin RatA family.</text>
</comment>
<evidence type="ECO:0000313" key="5">
    <source>
        <dbReference type="Proteomes" id="UP000701999"/>
    </source>
</evidence>
<comment type="caution">
    <text evidence="4">The sequence shown here is derived from an EMBL/GenBank/DDBJ whole genome shotgun (WGS) entry which is preliminary data.</text>
</comment>
<dbReference type="RefSeq" id="WP_200147143.1">
    <property type="nucleotide sequence ID" value="NZ_JACVKM010000075.1"/>
</dbReference>
<feature type="non-terminal residue" evidence="4">
    <location>
        <position position="106"/>
    </location>
</feature>
<accession>A0A9Q2QD79</accession>
<dbReference type="SUPFAM" id="SSF55961">
    <property type="entry name" value="Bet v1-like"/>
    <property type="match status" value="1"/>
</dbReference>
<dbReference type="EMBL" id="JACVKN010000168">
    <property type="protein sequence ID" value="MBK2065557.1"/>
    <property type="molecule type" value="Genomic_DNA"/>
</dbReference>
<evidence type="ECO:0000256" key="1">
    <source>
        <dbReference type="ARBA" id="ARBA00008918"/>
    </source>
</evidence>
<keyword evidence="2" id="KW-1277">Toxin-antitoxin system</keyword>
<sequence length="106" mass="12534">MLDVDNYKNFIPMCYEAELLEKTSVSQKALIKLKIPLLKVEVITDYKTIDDNNIEVSMQGCPFKIMQGYWEFKKIDDKLSQVKLTSKYSFKKLDCILNVYRDTKMY</sequence>
<evidence type="ECO:0000259" key="3">
    <source>
        <dbReference type="Pfam" id="PF03364"/>
    </source>
</evidence>
<proteinExistence type="inferred from homology"/>
<evidence type="ECO:0000313" key="4">
    <source>
        <dbReference type="EMBL" id="MBK2065557.1"/>
    </source>
</evidence>
<feature type="domain" description="Coenzyme Q-binding protein COQ10 START" evidence="3">
    <location>
        <begin position="3"/>
        <end position="90"/>
    </location>
</feature>
<dbReference type="AlphaFoldDB" id="A0A9Q2QD79"/>
<dbReference type="Pfam" id="PF03364">
    <property type="entry name" value="Polyketide_cyc"/>
    <property type="match status" value="1"/>
</dbReference>
<dbReference type="InterPro" id="IPR005031">
    <property type="entry name" value="COQ10_START"/>
</dbReference>
<name>A0A9Q2QD79_9GAMM</name>
<keyword evidence="5" id="KW-1185">Reference proteome</keyword>
<dbReference type="InterPro" id="IPR023393">
    <property type="entry name" value="START-like_dom_sf"/>
</dbReference>
<evidence type="ECO:0000256" key="2">
    <source>
        <dbReference type="ARBA" id="ARBA00022649"/>
    </source>
</evidence>